<dbReference type="KEGG" id="mees:MmiEs2_00240"/>
<dbReference type="Proteomes" id="UP001302662">
    <property type="component" value="Chromosome"/>
</dbReference>
<dbReference type="AlphaFoldDB" id="A0AA96V8K8"/>
<evidence type="ECO:0000313" key="1">
    <source>
        <dbReference type="EMBL" id="WNY27851.1"/>
    </source>
</evidence>
<sequence length="50" mass="5977">MYSEPFHVMFEIKGRAVLTPEQEAERKRINILAKKDWEERMQRAKAGLPF</sequence>
<name>A0AA96V8K8_9EURY</name>
<dbReference type="GeneID" id="85196477"/>
<organism evidence="1 2">
    <name type="scientific">Methanimicrococcus stummii</name>
    <dbReference type="NCBI Taxonomy" id="3028294"/>
    <lineage>
        <taxon>Archaea</taxon>
        <taxon>Methanobacteriati</taxon>
        <taxon>Methanobacteriota</taxon>
        <taxon>Stenosarchaea group</taxon>
        <taxon>Methanomicrobia</taxon>
        <taxon>Methanosarcinales</taxon>
        <taxon>Methanosarcinaceae</taxon>
        <taxon>Methanimicrococcus</taxon>
    </lineage>
</organism>
<reference evidence="1 2" key="1">
    <citation type="submission" date="2023-07" db="EMBL/GenBank/DDBJ databases">
        <title>Closed genome sequence of Methanimicrococcus sp. Es2.</title>
        <authorList>
            <person name="Protasov E."/>
            <person name="Platt K."/>
            <person name="Reeh H."/>
            <person name="Poehlein A."/>
            <person name="Daniel R."/>
            <person name="Brune A."/>
        </authorList>
    </citation>
    <scope>NUCLEOTIDE SEQUENCE [LARGE SCALE GENOMIC DNA]</scope>
    <source>
        <strain evidence="1 2">Es2</strain>
    </source>
</reference>
<keyword evidence="2" id="KW-1185">Reference proteome</keyword>
<evidence type="ECO:0000313" key="2">
    <source>
        <dbReference type="Proteomes" id="UP001302662"/>
    </source>
</evidence>
<accession>A0AA96V8K8</accession>
<proteinExistence type="predicted"/>
<gene>
    <name evidence="1" type="ORF">MmiEs2_00240</name>
</gene>
<protein>
    <submittedName>
        <fullName evidence="1">Uncharacterized protein</fullName>
    </submittedName>
</protein>
<dbReference type="EMBL" id="CP131062">
    <property type="protein sequence ID" value="WNY27851.1"/>
    <property type="molecule type" value="Genomic_DNA"/>
</dbReference>
<dbReference type="RefSeq" id="WP_316559425.1">
    <property type="nucleotide sequence ID" value="NZ_CP131062.1"/>
</dbReference>